<dbReference type="PROSITE" id="PS51273">
    <property type="entry name" value="GATASE_TYPE_1"/>
    <property type="match status" value="1"/>
</dbReference>
<dbReference type="NCBIfam" id="TIGR00566">
    <property type="entry name" value="trpG_papA"/>
    <property type="match status" value="1"/>
</dbReference>
<dbReference type="Pfam" id="PF00117">
    <property type="entry name" value="GATase"/>
    <property type="match status" value="1"/>
</dbReference>
<proteinExistence type="predicted"/>
<dbReference type="Proteomes" id="UP000315995">
    <property type="component" value="Chromosome"/>
</dbReference>
<organism evidence="6 7">
    <name type="scientific">Persicimonas caeni</name>
    <dbReference type="NCBI Taxonomy" id="2292766"/>
    <lineage>
        <taxon>Bacteria</taxon>
        <taxon>Deltaproteobacteria</taxon>
        <taxon>Bradymonadales</taxon>
        <taxon>Bradymonadaceae</taxon>
        <taxon>Persicimonas</taxon>
    </lineage>
</organism>
<accession>A0A5B8YF47</accession>
<dbReference type="InterPro" id="IPR017926">
    <property type="entry name" value="GATASE"/>
</dbReference>
<dbReference type="FunFam" id="3.40.50.880:FF:000003">
    <property type="entry name" value="Anthranilate synthase component II"/>
    <property type="match status" value="1"/>
</dbReference>
<dbReference type="InterPro" id="IPR050472">
    <property type="entry name" value="Anth_synth/Amidotransfase"/>
</dbReference>
<dbReference type="SUPFAM" id="SSF52317">
    <property type="entry name" value="Class I glutamine amidotransferase-like"/>
    <property type="match status" value="1"/>
</dbReference>
<keyword evidence="7" id="KW-1185">Reference proteome</keyword>
<dbReference type="EMBL" id="CP041186">
    <property type="protein sequence ID" value="QDG54246.1"/>
    <property type="molecule type" value="Genomic_DNA"/>
</dbReference>
<feature type="domain" description="Glutamine amidotransferase" evidence="5">
    <location>
        <begin position="9"/>
        <end position="188"/>
    </location>
</feature>
<dbReference type="CDD" id="cd01743">
    <property type="entry name" value="GATase1_Anthranilate_Synthase"/>
    <property type="match status" value="1"/>
</dbReference>
<dbReference type="InterPro" id="IPR006221">
    <property type="entry name" value="TrpG/PapA_dom"/>
</dbReference>
<dbReference type="InterPro" id="IPR029062">
    <property type="entry name" value="Class_I_gatase-like"/>
</dbReference>
<keyword evidence="3" id="KW-0456">Lyase</keyword>
<dbReference type="PRINTS" id="PR00099">
    <property type="entry name" value="CPSGATASE"/>
</dbReference>
<dbReference type="PANTHER" id="PTHR43418:SF2">
    <property type="entry name" value="BIFUNCTIONAL PROTEIN TRPGD"/>
    <property type="match status" value="1"/>
</dbReference>
<gene>
    <name evidence="6" type="ORF">FIV42_26930</name>
</gene>
<keyword evidence="2" id="KW-0315">Glutamine amidotransferase</keyword>
<comment type="catalytic activity">
    <reaction evidence="4">
        <text>chorismate + L-glutamine = anthranilate + pyruvate + L-glutamate + H(+)</text>
        <dbReference type="Rhea" id="RHEA:21732"/>
        <dbReference type="ChEBI" id="CHEBI:15361"/>
        <dbReference type="ChEBI" id="CHEBI:15378"/>
        <dbReference type="ChEBI" id="CHEBI:16567"/>
        <dbReference type="ChEBI" id="CHEBI:29748"/>
        <dbReference type="ChEBI" id="CHEBI:29985"/>
        <dbReference type="ChEBI" id="CHEBI:58359"/>
        <dbReference type="EC" id="4.1.3.27"/>
    </reaction>
</comment>
<evidence type="ECO:0000256" key="4">
    <source>
        <dbReference type="ARBA" id="ARBA00047683"/>
    </source>
</evidence>
<evidence type="ECO:0000259" key="5">
    <source>
        <dbReference type="Pfam" id="PF00117"/>
    </source>
</evidence>
<reference evidence="6 7" key="1">
    <citation type="submission" date="2019-06" db="EMBL/GenBank/DDBJ databases">
        <title>Persicimonas caeni gen. nov., sp. nov., a predatory bacterium isolated from solar saltern.</title>
        <authorList>
            <person name="Wang S."/>
        </authorList>
    </citation>
    <scope>NUCLEOTIDE SEQUENCE [LARGE SCALE GENOMIC DNA]</scope>
    <source>
        <strain evidence="6 7">YN101</strain>
    </source>
</reference>
<name>A0A4Y6Q0Y7_PERCE</name>
<dbReference type="GO" id="GO:0005829">
    <property type="term" value="C:cytosol"/>
    <property type="evidence" value="ECO:0007669"/>
    <property type="project" value="TreeGrafter"/>
</dbReference>
<dbReference type="GO" id="GO:0004048">
    <property type="term" value="F:anthranilate phosphoribosyltransferase activity"/>
    <property type="evidence" value="ECO:0007669"/>
    <property type="project" value="TreeGrafter"/>
</dbReference>
<dbReference type="GO" id="GO:0004049">
    <property type="term" value="F:anthranilate synthase activity"/>
    <property type="evidence" value="ECO:0007669"/>
    <property type="project" value="UniProtKB-EC"/>
</dbReference>
<dbReference type="GO" id="GO:0000162">
    <property type="term" value="P:L-tryptophan biosynthetic process"/>
    <property type="evidence" value="ECO:0007669"/>
    <property type="project" value="TreeGrafter"/>
</dbReference>
<evidence type="ECO:0000256" key="2">
    <source>
        <dbReference type="ARBA" id="ARBA00022962"/>
    </source>
</evidence>
<evidence type="ECO:0000313" key="6">
    <source>
        <dbReference type="EMBL" id="QDG54246.1"/>
    </source>
</evidence>
<evidence type="ECO:0000313" key="7">
    <source>
        <dbReference type="Proteomes" id="UP000315995"/>
    </source>
</evidence>
<sequence>MSGDGLRVLLVDNFDSFSFNLVDEFARRGAAVEVYRNDTNIEEVVGLASERDLVVLSPGPGTPRESGCCLELVRAVSGRVPVFGICLGHQTIVEAFGGRVGRHSESVHGKATVVEHAGEGIFAGLPRPMSVGRYHSLVAQEVPAELRVSARLGEVPMAVEHREHKVAGVQFHPESILTPHGGRLVENVIRWAKES</sequence>
<dbReference type="RefSeq" id="WP_141200690.1">
    <property type="nucleotide sequence ID" value="NZ_CP041186.1"/>
</dbReference>
<protein>
    <recommendedName>
        <fullName evidence="1">anthranilate synthase</fullName>
        <ecNumber evidence="1">4.1.3.27</ecNumber>
    </recommendedName>
</protein>
<accession>A0A4Y6Q0Y7</accession>
<dbReference type="PRINTS" id="PR00097">
    <property type="entry name" value="ANTSNTHASEII"/>
</dbReference>
<evidence type="ECO:0000256" key="3">
    <source>
        <dbReference type="ARBA" id="ARBA00023239"/>
    </source>
</evidence>
<dbReference type="PRINTS" id="PR00096">
    <property type="entry name" value="GATASE"/>
</dbReference>
<dbReference type="OrthoDB" id="9786812at2"/>
<dbReference type="Gene3D" id="3.40.50.880">
    <property type="match status" value="1"/>
</dbReference>
<dbReference type="PANTHER" id="PTHR43418">
    <property type="entry name" value="MULTIFUNCTIONAL TRYPTOPHAN BIOSYNTHESIS PROTEIN-RELATED"/>
    <property type="match status" value="1"/>
</dbReference>
<dbReference type="GO" id="GO:0002047">
    <property type="term" value="P:phenazine biosynthetic process"/>
    <property type="evidence" value="ECO:0007669"/>
    <property type="project" value="TreeGrafter"/>
</dbReference>
<dbReference type="AlphaFoldDB" id="A0A4Y6Q0Y7"/>
<dbReference type="EC" id="4.1.3.27" evidence="1"/>
<evidence type="ECO:0000256" key="1">
    <source>
        <dbReference type="ARBA" id="ARBA00012266"/>
    </source>
</evidence>